<keyword evidence="1" id="KW-0805">Transcription regulation</keyword>
<dbReference type="EMBL" id="JAHDTB010000002">
    <property type="protein sequence ID" value="MBW8286717.1"/>
    <property type="molecule type" value="Genomic_DNA"/>
</dbReference>
<dbReference type="SUPFAM" id="SSF46689">
    <property type="entry name" value="Homeodomain-like"/>
    <property type="match status" value="1"/>
</dbReference>
<protein>
    <submittedName>
        <fullName evidence="4">Helix-turn-helix domain-containing protein</fullName>
    </submittedName>
</protein>
<keyword evidence="2" id="KW-0804">Transcription</keyword>
<accession>A0ABS7F9R3</accession>
<dbReference type="PROSITE" id="PS01124">
    <property type="entry name" value="HTH_ARAC_FAMILY_2"/>
    <property type="match status" value="1"/>
</dbReference>
<feature type="domain" description="HTH araC/xylS-type" evidence="3">
    <location>
        <begin position="42"/>
        <end position="100"/>
    </location>
</feature>
<evidence type="ECO:0000256" key="2">
    <source>
        <dbReference type="ARBA" id="ARBA00023163"/>
    </source>
</evidence>
<gene>
    <name evidence="4" type="ORF">KIF53_03635</name>
</gene>
<reference evidence="4 5" key="1">
    <citation type="submission" date="2021-05" db="EMBL/GenBank/DDBJ databases">
        <title>Draft Whole Genome Sequencing Of Biosensor Chromobacterium violaceum Strain CV026 Reveals A Regulatory RNA In Chromobacterium violaceum Phenotype Regulatory Network.</title>
        <authorList>
            <person name="Hong K.W."/>
            <person name="Chan K.G."/>
            <person name="Chang C.-Y."/>
        </authorList>
    </citation>
    <scope>NUCLEOTIDE SEQUENCE [LARGE SCALE GENOMIC DNA]</scope>
    <source>
        <strain evidence="4 5">ATCC 31532</strain>
    </source>
</reference>
<dbReference type="Gene3D" id="1.10.10.60">
    <property type="entry name" value="Homeodomain-like"/>
    <property type="match status" value="1"/>
</dbReference>
<name>A0ABS7F9R3_9NEIS</name>
<keyword evidence="5" id="KW-1185">Reference proteome</keyword>
<evidence type="ECO:0000313" key="4">
    <source>
        <dbReference type="EMBL" id="MBW8286717.1"/>
    </source>
</evidence>
<dbReference type="InterPro" id="IPR018060">
    <property type="entry name" value="HTH_AraC"/>
</dbReference>
<sequence>MAGEGRRHSRAAAWMMAASRWSRSASSLVLAAASMAGLASSGRPPAKAVERLRVEAARGALESGEASLQRLARQCGFGEVERMRRSFLRILGAPPSALKR</sequence>
<dbReference type="SMART" id="SM00342">
    <property type="entry name" value="HTH_ARAC"/>
    <property type="match status" value="1"/>
</dbReference>
<organism evidence="4 5">
    <name type="scientific">Chromobacterium subtsugae</name>
    <dbReference type="NCBI Taxonomy" id="251747"/>
    <lineage>
        <taxon>Bacteria</taxon>
        <taxon>Pseudomonadati</taxon>
        <taxon>Pseudomonadota</taxon>
        <taxon>Betaproteobacteria</taxon>
        <taxon>Neisseriales</taxon>
        <taxon>Chromobacteriaceae</taxon>
        <taxon>Chromobacterium</taxon>
    </lineage>
</organism>
<dbReference type="Pfam" id="PF12833">
    <property type="entry name" value="HTH_18"/>
    <property type="match status" value="1"/>
</dbReference>
<dbReference type="Proteomes" id="UP000711178">
    <property type="component" value="Unassembled WGS sequence"/>
</dbReference>
<evidence type="ECO:0000256" key="1">
    <source>
        <dbReference type="ARBA" id="ARBA00023015"/>
    </source>
</evidence>
<evidence type="ECO:0000313" key="5">
    <source>
        <dbReference type="Proteomes" id="UP000711178"/>
    </source>
</evidence>
<dbReference type="InterPro" id="IPR009057">
    <property type="entry name" value="Homeodomain-like_sf"/>
</dbReference>
<proteinExistence type="predicted"/>
<comment type="caution">
    <text evidence="4">The sequence shown here is derived from an EMBL/GenBank/DDBJ whole genome shotgun (WGS) entry which is preliminary data.</text>
</comment>
<evidence type="ECO:0000259" key="3">
    <source>
        <dbReference type="PROSITE" id="PS01124"/>
    </source>
</evidence>